<dbReference type="AlphaFoldDB" id="A0A426TYE4"/>
<dbReference type="Gene3D" id="2.30.42.10">
    <property type="match status" value="1"/>
</dbReference>
<evidence type="ECO:0000313" key="4">
    <source>
        <dbReference type="EMBL" id="RRR70959.1"/>
    </source>
</evidence>
<dbReference type="Pfam" id="PF17820">
    <property type="entry name" value="PDZ_6"/>
    <property type="match status" value="1"/>
</dbReference>
<accession>A0A426TYE4</accession>
<dbReference type="Proteomes" id="UP000280307">
    <property type="component" value="Unassembled WGS sequence"/>
</dbReference>
<dbReference type="InterPro" id="IPR007549">
    <property type="entry name" value="DUF512"/>
</dbReference>
<feature type="domain" description="PDZ" evidence="2">
    <location>
        <begin position="21"/>
        <end position="69"/>
    </location>
</feature>
<evidence type="ECO:0000313" key="5">
    <source>
        <dbReference type="Proteomes" id="UP000280307"/>
    </source>
</evidence>
<protein>
    <submittedName>
        <fullName evidence="4">DUF512 domain-containing protein</fullName>
    </submittedName>
</protein>
<name>A0A426TYE4_9CHLR</name>
<dbReference type="InterPro" id="IPR045375">
    <property type="entry name" value="Put_radical_SAM-like_N"/>
</dbReference>
<proteinExistence type="predicted"/>
<dbReference type="Pfam" id="PF19238">
    <property type="entry name" value="Radical_SAM_2"/>
    <property type="match status" value="1"/>
</dbReference>
<gene>
    <name evidence="4" type="ORF">EI684_12290</name>
</gene>
<dbReference type="SUPFAM" id="SSF102114">
    <property type="entry name" value="Radical SAM enzymes"/>
    <property type="match status" value="1"/>
</dbReference>
<evidence type="ECO:0000259" key="1">
    <source>
        <dbReference type="Pfam" id="PF04459"/>
    </source>
</evidence>
<dbReference type="EMBL" id="RSAS01000481">
    <property type="protein sequence ID" value="RRR70959.1"/>
    <property type="molecule type" value="Genomic_DNA"/>
</dbReference>
<dbReference type="InterPro" id="IPR036034">
    <property type="entry name" value="PDZ_sf"/>
</dbReference>
<organism evidence="4 5">
    <name type="scientific">Candidatus Viridilinea halotolerans</name>
    <dbReference type="NCBI Taxonomy" id="2491704"/>
    <lineage>
        <taxon>Bacteria</taxon>
        <taxon>Bacillati</taxon>
        <taxon>Chloroflexota</taxon>
        <taxon>Chloroflexia</taxon>
        <taxon>Chloroflexales</taxon>
        <taxon>Chloroflexineae</taxon>
        <taxon>Oscillochloridaceae</taxon>
        <taxon>Candidatus Viridilinea</taxon>
    </lineage>
</organism>
<dbReference type="InterPro" id="IPR058240">
    <property type="entry name" value="rSAM_sf"/>
</dbReference>
<dbReference type="SUPFAM" id="SSF50156">
    <property type="entry name" value="PDZ domain-like"/>
    <property type="match status" value="1"/>
</dbReference>
<dbReference type="Pfam" id="PF04459">
    <property type="entry name" value="DUF512"/>
    <property type="match status" value="1"/>
</dbReference>
<feature type="domain" description="Putative radical SAM N-terminal" evidence="3">
    <location>
        <begin position="82"/>
        <end position="232"/>
    </location>
</feature>
<sequence length="483" mass="53341">MQSTRLPLAAPNIQNTSGGLIAAVAPQSLAATLGLRPGDYLVAVDDQPLRDVIDYRFAIAEEQVRLLVRDANGQEQHYHLRKDPDAELGIEFAEPLFDRLRTCSNKCPFCFLTQMPKGFRKTLYVKDDDYRLSFLYHNFVTFTNLHEADWQRIAAQRLSPLHISVHATDPFWRGVMLGKPDLPDVCAQIRRLGSMGIEVHTQIVACPAANDGAVLQQTISDLIALAPTVQSIAVVPVGLTKLRFNGTRPSTIQAAIDIHEHDAIHGFCSRLGAVGTIPLRCFNASESAAVIDLIESFGATCRQQLGHTLVYPSDEFYILAGRSVPPATFYDNMPQYSNGVGMVRDFLDTWRRVQRRLPARLAQPTRLALVCGTLVAPLLRTLLPRLQRIDGLTPEVVPVVNHFFGETVTISGLLTAQDVIPALQASGCDQALLPRVMFDYQGERTLDDYSLDQMTTTAGMPLALADGPDELTRLLQQFSKAMP</sequence>
<reference evidence="4 5" key="1">
    <citation type="submission" date="2018-12" db="EMBL/GenBank/DDBJ databases">
        <title>Genome Sequence of Candidatus Viridilinea halotolerans isolated from saline sulfide-rich spring.</title>
        <authorList>
            <person name="Grouzdev D.S."/>
            <person name="Burganskaya E.I."/>
            <person name="Krutkina M.S."/>
            <person name="Sukhacheva M.V."/>
            <person name="Gorlenko V.M."/>
        </authorList>
    </citation>
    <scope>NUCLEOTIDE SEQUENCE [LARGE SCALE GENOMIC DNA]</scope>
    <source>
        <strain evidence="4">Chok-6</strain>
    </source>
</reference>
<comment type="caution">
    <text evidence="4">The sequence shown here is derived from an EMBL/GenBank/DDBJ whole genome shotgun (WGS) entry which is preliminary data.</text>
</comment>
<feature type="domain" description="DUF512" evidence="1">
    <location>
        <begin position="278"/>
        <end position="464"/>
    </location>
</feature>
<dbReference type="InterPro" id="IPR041489">
    <property type="entry name" value="PDZ_6"/>
</dbReference>
<evidence type="ECO:0000259" key="3">
    <source>
        <dbReference type="Pfam" id="PF19238"/>
    </source>
</evidence>
<evidence type="ECO:0000259" key="2">
    <source>
        <dbReference type="Pfam" id="PF17820"/>
    </source>
</evidence>